<keyword evidence="3" id="KW-0597">Phosphoprotein</keyword>
<protein>
    <submittedName>
        <fullName evidence="14">Histidine kinase</fullName>
    </submittedName>
</protein>
<evidence type="ECO:0000313" key="15">
    <source>
        <dbReference type="Proteomes" id="UP000824265"/>
    </source>
</evidence>
<evidence type="ECO:0000256" key="8">
    <source>
        <dbReference type="ARBA" id="ARBA00022840"/>
    </source>
</evidence>
<evidence type="ECO:0000256" key="6">
    <source>
        <dbReference type="ARBA" id="ARBA00022741"/>
    </source>
</evidence>
<keyword evidence="10" id="KW-0902">Two-component regulatory system</keyword>
<dbReference type="SMART" id="SM00387">
    <property type="entry name" value="HATPase_c"/>
    <property type="match status" value="1"/>
</dbReference>
<organism evidence="14 15">
    <name type="scientific">Candidatus Acetatifactor stercoripullorum</name>
    <dbReference type="NCBI Taxonomy" id="2838414"/>
    <lineage>
        <taxon>Bacteria</taxon>
        <taxon>Bacillati</taxon>
        <taxon>Bacillota</taxon>
        <taxon>Clostridia</taxon>
        <taxon>Lachnospirales</taxon>
        <taxon>Lachnospiraceae</taxon>
        <taxon>Acetatifactor</taxon>
    </lineage>
</organism>
<comment type="caution">
    <text evidence="14">The sequence shown here is derived from an EMBL/GenBank/DDBJ whole genome shotgun (WGS) entry which is preliminary data.</text>
</comment>
<evidence type="ECO:0000256" key="4">
    <source>
        <dbReference type="ARBA" id="ARBA00022679"/>
    </source>
</evidence>
<evidence type="ECO:0000256" key="11">
    <source>
        <dbReference type="ARBA" id="ARBA00023136"/>
    </source>
</evidence>
<dbReference type="InterPro" id="IPR036890">
    <property type="entry name" value="HATPase_C_sf"/>
</dbReference>
<dbReference type="InterPro" id="IPR010559">
    <property type="entry name" value="Sig_transdc_His_kin_internal"/>
</dbReference>
<dbReference type="SUPFAM" id="SSF55874">
    <property type="entry name" value="ATPase domain of HSP90 chaperone/DNA topoisomerase II/histidine kinase"/>
    <property type="match status" value="1"/>
</dbReference>
<feature type="transmembrane region" description="Helical" evidence="12">
    <location>
        <begin position="282"/>
        <end position="305"/>
    </location>
</feature>
<reference evidence="14" key="2">
    <citation type="submission" date="2021-04" db="EMBL/GenBank/DDBJ databases">
        <authorList>
            <person name="Gilroy R."/>
        </authorList>
    </citation>
    <scope>NUCLEOTIDE SEQUENCE</scope>
    <source>
        <strain evidence="14">CHK195-6426</strain>
    </source>
</reference>
<reference evidence="14" key="1">
    <citation type="journal article" date="2021" name="PeerJ">
        <title>Extensive microbial diversity within the chicken gut microbiome revealed by metagenomics and culture.</title>
        <authorList>
            <person name="Gilroy R."/>
            <person name="Ravi A."/>
            <person name="Getino M."/>
            <person name="Pursley I."/>
            <person name="Horton D.L."/>
            <person name="Alikhan N.F."/>
            <person name="Baker D."/>
            <person name="Gharbi K."/>
            <person name="Hall N."/>
            <person name="Watson M."/>
            <person name="Adriaenssens E.M."/>
            <person name="Foster-Nyarko E."/>
            <person name="Jarju S."/>
            <person name="Secka A."/>
            <person name="Antonio M."/>
            <person name="Oren A."/>
            <person name="Chaudhuri R.R."/>
            <person name="La Ragione R."/>
            <person name="Hildebrand F."/>
            <person name="Pallen M.J."/>
        </authorList>
    </citation>
    <scope>NUCLEOTIDE SEQUENCE</scope>
    <source>
        <strain evidence="14">CHK195-6426</strain>
    </source>
</reference>
<dbReference type="Proteomes" id="UP000824265">
    <property type="component" value="Unassembled WGS sequence"/>
</dbReference>
<keyword evidence="8" id="KW-0067">ATP-binding</keyword>
<dbReference type="GO" id="GO:0005524">
    <property type="term" value="F:ATP binding"/>
    <property type="evidence" value="ECO:0007669"/>
    <property type="project" value="UniProtKB-KW"/>
</dbReference>
<evidence type="ECO:0000256" key="3">
    <source>
        <dbReference type="ARBA" id="ARBA00022553"/>
    </source>
</evidence>
<dbReference type="PANTHER" id="PTHR34220">
    <property type="entry name" value="SENSOR HISTIDINE KINASE YPDA"/>
    <property type="match status" value="1"/>
</dbReference>
<evidence type="ECO:0000259" key="13">
    <source>
        <dbReference type="SMART" id="SM00387"/>
    </source>
</evidence>
<proteinExistence type="predicted"/>
<name>A0A9D1UBT4_9FIRM</name>
<keyword evidence="5 12" id="KW-0812">Transmembrane</keyword>
<dbReference type="PANTHER" id="PTHR34220:SF11">
    <property type="entry name" value="SENSOR PROTEIN KINASE HPTS"/>
    <property type="match status" value="1"/>
</dbReference>
<keyword evidence="4" id="KW-0808">Transferase</keyword>
<dbReference type="Gene3D" id="3.30.565.10">
    <property type="entry name" value="Histidine kinase-like ATPase, C-terminal domain"/>
    <property type="match status" value="1"/>
</dbReference>
<feature type="domain" description="Histidine kinase/HSP90-like ATPase" evidence="13">
    <location>
        <begin position="468"/>
        <end position="578"/>
    </location>
</feature>
<dbReference type="GO" id="GO:0005886">
    <property type="term" value="C:plasma membrane"/>
    <property type="evidence" value="ECO:0007669"/>
    <property type="project" value="UniProtKB-SubCell"/>
</dbReference>
<keyword evidence="9 12" id="KW-1133">Transmembrane helix</keyword>
<dbReference type="Pfam" id="PF06580">
    <property type="entry name" value="His_kinase"/>
    <property type="match status" value="1"/>
</dbReference>
<accession>A0A9D1UBT4</accession>
<evidence type="ECO:0000256" key="10">
    <source>
        <dbReference type="ARBA" id="ARBA00023012"/>
    </source>
</evidence>
<comment type="subcellular location">
    <subcellularLocation>
        <location evidence="1">Cell membrane</location>
        <topology evidence="1">Multi-pass membrane protein</topology>
    </subcellularLocation>
</comment>
<keyword evidence="2" id="KW-1003">Cell membrane</keyword>
<evidence type="ECO:0000256" key="7">
    <source>
        <dbReference type="ARBA" id="ARBA00022777"/>
    </source>
</evidence>
<dbReference type="GO" id="GO:0000155">
    <property type="term" value="F:phosphorelay sensor kinase activity"/>
    <property type="evidence" value="ECO:0007669"/>
    <property type="project" value="InterPro"/>
</dbReference>
<evidence type="ECO:0000256" key="2">
    <source>
        <dbReference type="ARBA" id="ARBA00022475"/>
    </source>
</evidence>
<dbReference type="Gene3D" id="6.10.340.10">
    <property type="match status" value="1"/>
</dbReference>
<keyword evidence="6" id="KW-0547">Nucleotide-binding</keyword>
<dbReference type="AlphaFoldDB" id="A0A9D1UBT4"/>
<dbReference type="EMBL" id="DXGH01000027">
    <property type="protein sequence ID" value="HIW80851.1"/>
    <property type="molecule type" value="Genomic_DNA"/>
</dbReference>
<gene>
    <name evidence="14" type="ORF">H9742_04855</name>
</gene>
<keyword evidence="7 14" id="KW-0418">Kinase</keyword>
<evidence type="ECO:0000256" key="1">
    <source>
        <dbReference type="ARBA" id="ARBA00004651"/>
    </source>
</evidence>
<dbReference type="InterPro" id="IPR003594">
    <property type="entry name" value="HATPase_dom"/>
</dbReference>
<evidence type="ECO:0000256" key="9">
    <source>
        <dbReference type="ARBA" id="ARBA00022989"/>
    </source>
</evidence>
<evidence type="ECO:0000256" key="5">
    <source>
        <dbReference type="ARBA" id="ARBA00022692"/>
    </source>
</evidence>
<sequence length="579" mass="66285">MRIKYFFRNLKLAKKFILIFTLALSVICLTGISVICFITDKYNQELYAKTQLAMDFLVTDLETSLKEIAVTTDYLIENQQIQRSLTQYHTADTTEEKARSKRLLYDNLYSYFNSDTAIESIVLVLGDGSFVRMGYSSWDYSRDAFKALEAASDQAMGRLVWQGGSDFDNTAFCARQIRQKAYLKLDKLATLFVEVNMEKIISQSSGAKEACLVFDTGGDFLYYPNPFPEEIAPCDYPSSDSYQVIHSSEGVYFAASGSLPYTGWSYTYFFDYEDLFSQLNNALWTALFVLVLVFFVVVAAEYALVRRITSHFRTLEEKMRYFESGALEPLPVSYDYSTRNDEIGLLHRRFDQTVLNYKKLVHDNYRKQLLLKDAAIRNLEQQIHPHFLYNVLDSIYLLAEAHGVPDIADMSHSLACLFRASISDSAPTIPIRNELDYLDSYIHIQLLRFRELIHFSSSLDEPCLDVMIPKLSIQPLVENAIKHGIEETGESCRIVLTISDQDKGTYISVSNTGSRFEDDMELRLRHPKQSLSNTLEVHGIGLRNINERLQLIYGEQCCLHFYNNGPCAVVYFIIPKGDS</sequence>
<evidence type="ECO:0000256" key="12">
    <source>
        <dbReference type="SAM" id="Phobius"/>
    </source>
</evidence>
<evidence type="ECO:0000313" key="14">
    <source>
        <dbReference type="EMBL" id="HIW80851.1"/>
    </source>
</evidence>
<keyword evidence="11 12" id="KW-0472">Membrane</keyword>
<dbReference type="InterPro" id="IPR050640">
    <property type="entry name" value="Bact_2-comp_sensor_kinase"/>
</dbReference>